<dbReference type="RefSeq" id="WP_094015098.1">
    <property type="nucleotide sequence ID" value="NZ_NMQW01000017.1"/>
</dbReference>
<dbReference type="OrthoDB" id="2706506at2"/>
<evidence type="ECO:0008006" key="3">
    <source>
        <dbReference type="Google" id="ProtNLM"/>
    </source>
</evidence>
<evidence type="ECO:0000313" key="1">
    <source>
        <dbReference type="EMBL" id="OXM85948.1"/>
    </source>
</evidence>
<comment type="caution">
    <text evidence="1">The sequence shown here is derived from an EMBL/GenBank/DDBJ whole genome shotgun (WGS) entry which is preliminary data.</text>
</comment>
<proteinExistence type="predicted"/>
<accession>A0A229URB2</accession>
<protein>
    <recommendedName>
        <fullName evidence="3">Hydrolase</fullName>
    </recommendedName>
</protein>
<dbReference type="AlphaFoldDB" id="A0A229URB2"/>
<sequence>MKNIYYVSVASATIEDNKTLADQANYAYEFVVEAREDEIAILRELLEAYTTDMEKTFARAPVPYKSSDHDAATEQHNERMVNLYSLLYKLGTPDTQKHIERMGIMEKLKHPDYQHEGYENEANY</sequence>
<dbReference type="EMBL" id="NMQW01000017">
    <property type="protein sequence ID" value="OXM85948.1"/>
    <property type="molecule type" value="Genomic_DNA"/>
</dbReference>
<gene>
    <name evidence="1" type="ORF">CF651_12010</name>
</gene>
<reference evidence="1 2" key="1">
    <citation type="submission" date="2017-07" db="EMBL/GenBank/DDBJ databases">
        <title>Genome sequencing and assembly of Paenibacillus rigui.</title>
        <authorList>
            <person name="Mayilraj S."/>
        </authorList>
    </citation>
    <scope>NUCLEOTIDE SEQUENCE [LARGE SCALE GENOMIC DNA]</scope>
    <source>
        <strain evidence="1 2">JCM 16352</strain>
    </source>
</reference>
<name>A0A229URB2_9BACL</name>
<evidence type="ECO:0000313" key="2">
    <source>
        <dbReference type="Proteomes" id="UP000215509"/>
    </source>
</evidence>
<keyword evidence="2" id="KW-1185">Reference proteome</keyword>
<organism evidence="1 2">
    <name type="scientific">Paenibacillus rigui</name>
    <dbReference type="NCBI Taxonomy" id="554312"/>
    <lineage>
        <taxon>Bacteria</taxon>
        <taxon>Bacillati</taxon>
        <taxon>Bacillota</taxon>
        <taxon>Bacilli</taxon>
        <taxon>Bacillales</taxon>
        <taxon>Paenibacillaceae</taxon>
        <taxon>Paenibacillus</taxon>
    </lineage>
</organism>
<dbReference type="Proteomes" id="UP000215509">
    <property type="component" value="Unassembled WGS sequence"/>
</dbReference>